<reference evidence="1 2" key="1">
    <citation type="journal article" date="2012" name="J. Bacteriol.">
        <title>Draft genome of Streptomyces tsukubaensis NRRL 18488, the producer of the clinically important immunosuppressant tacrolimus (FK506).</title>
        <authorList>
            <person name="Barreiro C."/>
            <person name="Prieto C."/>
            <person name="Sola-Landa A."/>
            <person name="Solera E."/>
            <person name="Martinez-Castro M."/>
            <person name="Perez-Redondo R."/>
            <person name="Garcia-Estrada C."/>
            <person name="Aparicio J.F."/>
            <person name="Fernandez-Martinez L.T."/>
            <person name="Santos-Aberturas J."/>
            <person name="Salehi-Najafabadi Z."/>
            <person name="Rodriguez-Garcia A."/>
            <person name="Tauch A."/>
            <person name="Martin J.F."/>
        </authorList>
    </citation>
    <scope>NUCLEOTIDE SEQUENCE [LARGE SCALE GENOMIC DNA]</scope>
    <source>
        <strain evidence="2">DSM 42081 / NBRC 108919 / NRRL 18488 / 9993</strain>
    </source>
</reference>
<organism evidence="1 2">
    <name type="scientific">Streptomyces tsukubensis (strain DSM 42081 / NBRC 108919 / NRRL 18488 / 9993)</name>
    <dbReference type="NCBI Taxonomy" id="1114943"/>
    <lineage>
        <taxon>Bacteria</taxon>
        <taxon>Bacillati</taxon>
        <taxon>Actinomycetota</taxon>
        <taxon>Actinomycetes</taxon>
        <taxon>Kitasatosporales</taxon>
        <taxon>Streptomycetaceae</taxon>
        <taxon>Streptomyces</taxon>
    </lineage>
</organism>
<protein>
    <submittedName>
        <fullName evidence="1">Uncharacterized protein</fullName>
    </submittedName>
</protein>
<keyword evidence="2" id="KW-1185">Reference proteome</keyword>
<dbReference type="Proteomes" id="UP000005940">
    <property type="component" value="Chromosome"/>
</dbReference>
<dbReference type="EMBL" id="CP029159">
    <property type="protein sequence ID" value="QKM67821.1"/>
    <property type="molecule type" value="Genomic_DNA"/>
</dbReference>
<name>I2N541_STRT9</name>
<sequence length="152" mass="16191">MAWDEWEQIKAGVAEREATAMRLNGLPPDETGPGISAVTLGLQSSRQAWLAAGEGVGSLRRGVTTAVGKLTDGQSGLGETAGCLSAAAQQELYASWKKYADDVSRRCGSLQGILDQVGRELLRTDEAVEAEIGKVRAEFADRDDIACVPTRR</sequence>
<gene>
    <name evidence="1" type="ORF">STSU_012215</name>
</gene>
<evidence type="ECO:0000313" key="2">
    <source>
        <dbReference type="Proteomes" id="UP000005940"/>
    </source>
</evidence>
<dbReference type="AlphaFoldDB" id="I2N541"/>
<proteinExistence type="predicted"/>
<evidence type="ECO:0000313" key="1">
    <source>
        <dbReference type="EMBL" id="QKM67821.1"/>
    </source>
</evidence>
<accession>I2N541</accession>
<dbReference type="RefSeq" id="WP_006346995.1">
    <property type="nucleotide sequence ID" value="NZ_CP029159.1"/>
</dbReference>